<comment type="caution">
    <text evidence="1">The sequence shown here is derived from an EMBL/GenBank/DDBJ whole genome shotgun (WGS) entry which is preliminary data.</text>
</comment>
<accession>A0A561R9F8</accession>
<dbReference type="AlphaFoldDB" id="A0A561R9F8"/>
<evidence type="ECO:0008006" key="3">
    <source>
        <dbReference type="Google" id="ProtNLM"/>
    </source>
</evidence>
<reference evidence="1 2" key="1">
    <citation type="submission" date="2019-06" db="EMBL/GenBank/DDBJ databases">
        <title>Sorghum-associated microbial communities from plants grown in Nebraska, USA.</title>
        <authorList>
            <person name="Schachtman D."/>
        </authorList>
    </citation>
    <scope>NUCLEOTIDE SEQUENCE [LARGE SCALE GENOMIC DNA]</scope>
    <source>
        <strain evidence="1 2">1225</strain>
    </source>
</reference>
<sequence length="98" mass="10329">MPGGVRLRIARHSDAVILVGDSLDVALHDGRRITAGANLTSGTGSDPMAFGHDLHRRLIEDFLKAITSTDHPLTVDGEAALQAQAFISDILSAGKQSL</sequence>
<name>A0A561R9F8_9HYPH</name>
<protein>
    <recommendedName>
        <fullName evidence="3">Gfo/Idh/MocA-like oxidoreductase C-terminal domain-containing protein</fullName>
    </recommendedName>
</protein>
<evidence type="ECO:0000313" key="1">
    <source>
        <dbReference type="EMBL" id="TWF59233.1"/>
    </source>
</evidence>
<keyword evidence="2" id="KW-1185">Reference proteome</keyword>
<evidence type="ECO:0000313" key="2">
    <source>
        <dbReference type="Proteomes" id="UP000320653"/>
    </source>
</evidence>
<dbReference type="Proteomes" id="UP000320653">
    <property type="component" value="Unassembled WGS sequence"/>
</dbReference>
<organism evidence="1 2">
    <name type="scientific">Neorhizobium alkalisoli</name>
    <dbReference type="NCBI Taxonomy" id="528178"/>
    <lineage>
        <taxon>Bacteria</taxon>
        <taxon>Pseudomonadati</taxon>
        <taxon>Pseudomonadota</taxon>
        <taxon>Alphaproteobacteria</taxon>
        <taxon>Hyphomicrobiales</taxon>
        <taxon>Rhizobiaceae</taxon>
        <taxon>Rhizobium/Agrobacterium group</taxon>
        <taxon>Neorhizobium</taxon>
    </lineage>
</organism>
<gene>
    <name evidence="1" type="ORF">FHW37_1011039</name>
</gene>
<dbReference type="EMBL" id="VIWP01000001">
    <property type="protein sequence ID" value="TWF59233.1"/>
    <property type="molecule type" value="Genomic_DNA"/>
</dbReference>
<dbReference type="OrthoDB" id="9781031at2"/>
<proteinExistence type="predicted"/>
<dbReference type="RefSeq" id="WP_145633370.1">
    <property type="nucleotide sequence ID" value="NZ_VIWP01000001.1"/>
</dbReference>